<keyword evidence="1" id="KW-1133">Transmembrane helix</keyword>
<protein>
    <submittedName>
        <fullName evidence="3">Bacterial membrane flanked domain</fullName>
    </submittedName>
</protein>
<name>A0A8G2HT30_9ACTO</name>
<organism evidence="3 4">
    <name type="scientific">Mobiluncus mulieris</name>
    <dbReference type="NCBI Taxonomy" id="2052"/>
    <lineage>
        <taxon>Bacteria</taxon>
        <taxon>Bacillati</taxon>
        <taxon>Actinomycetota</taxon>
        <taxon>Actinomycetes</taxon>
        <taxon>Actinomycetales</taxon>
        <taxon>Actinomycetaceae</taxon>
        <taxon>Mobiluncus</taxon>
    </lineage>
</organism>
<keyword evidence="1" id="KW-0812">Transmembrane</keyword>
<dbReference type="InterPro" id="IPR005182">
    <property type="entry name" value="YdbS-like_PH"/>
</dbReference>
<comment type="caution">
    <text evidence="3">The sequence shown here is derived from an EMBL/GenBank/DDBJ whole genome shotgun (WGS) entry which is preliminary data.</text>
</comment>
<dbReference type="AlphaFoldDB" id="A0A8G2HT30"/>
<dbReference type="RefSeq" id="WP_115325640.1">
    <property type="nucleotide sequence ID" value="NZ_JACHMA010000001.1"/>
</dbReference>
<feature type="transmembrane region" description="Helical" evidence="1">
    <location>
        <begin position="52"/>
        <end position="70"/>
    </location>
</feature>
<gene>
    <name evidence="3" type="ORF">NCTC11819_00708</name>
</gene>
<reference evidence="3 4" key="1">
    <citation type="submission" date="2018-06" db="EMBL/GenBank/DDBJ databases">
        <authorList>
            <consortium name="Pathogen Informatics"/>
            <person name="Doyle S."/>
        </authorList>
    </citation>
    <scope>NUCLEOTIDE SEQUENCE [LARGE SCALE GENOMIC DNA]</scope>
    <source>
        <strain evidence="3 4">NCTC11819</strain>
    </source>
</reference>
<feature type="transmembrane region" description="Helical" evidence="1">
    <location>
        <begin position="25"/>
        <end position="46"/>
    </location>
</feature>
<dbReference type="GeneID" id="61169216"/>
<evidence type="ECO:0000259" key="2">
    <source>
        <dbReference type="Pfam" id="PF03703"/>
    </source>
</evidence>
<evidence type="ECO:0000313" key="3">
    <source>
        <dbReference type="EMBL" id="STO16153.1"/>
    </source>
</evidence>
<dbReference type="Pfam" id="PF03703">
    <property type="entry name" value="bPH_2"/>
    <property type="match status" value="1"/>
</dbReference>
<keyword evidence="1" id="KW-0472">Membrane</keyword>
<evidence type="ECO:0000313" key="4">
    <source>
        <dbReference type="Proteomes" id="UP000255284"/>
    </source>
</evidence>
<proteinExistence type="predicted"/>
<dbReference type="EMBL" id="UGGQ01000006">
    <property type="protein sequence ID" value="STO16153.1"/>
    <property type="molecule type" value="Genomic_DNA"/>
</dbReference>
<sequence length="164" mass="18461">MDADIFNPAGVKFKPISLKSISARYIVLFIWIAVIAIAIAIALGAFFPHQPLIYTAEAVPAVLLIWRMWLIPRQVRAWGYAEGEKDLYIRRGIMFKKMWAVPYGRMQFVDVTQGPIDRMFRIADVSLKTASAESDASIPGLPREEADRVRVILTERGEALRAGL</sequence>
<dbReference type="PANTHER" id="PTHR34473:SF3">
    <property type="entry name" value="TRANSMEMBRANE PROTEIN-RELATED"/>
    <property type="match status" value="1"/>
</dbReference>
<dbReference type="Proteomes" id="UP000255284">
    <property type="component" value="Unassembled WGS sequence"/>
</dbReference>
<dbReference type="PANTHER" id="PTHR34473">
    <property type="entry name" value="UPF0699 TRANSMEMBRANE PROTEIN YDBS"/>
    <property type="match status" value="1"/>
</dbReference>
<feature type="domain" description="YdbS-like PH" evidence="2">
    <location>
        <begin position="75"/>
        <end position="150"/>
    </location>
</feature>
<accession>A0A8G2HT30</accession>
<evidence type="ECO:0000256" key="1">
    <source>
        <dbReference type="SAM" id="Phobius"/>
    </source>
</evidence>